<dbReference type="AlphaFoldDB" id="A0A3L6F0C8"/>
<evidence type="ECO:0000313" key="1">
    <source>
        <dbReference type="EMBL" id="PWZ26308.1"/>
    </source>
</evidence>
<protein>
    <submittedName>
        <fullName evidence="1">Uncharacterized protein</fullName>
    </submittedName>
</protein>
<proteinExistence type="predicted"/>
<accession>A0A3L6F0C8</accession>
<reference evidence="1 2" key="1">
    <citation type="journal article" date="2018" name="Nat. Genet.">
        <title>Extensive intraspecific gene order and gene structural variations between Mo17 and other maize genomes.</title>
        <authorList>
            <person name="Sun S."/>
            <person name="Zhou Y."/>
            <person name="Chen J."/>
            <person name="Shi J."/>
            <person name="Zhao H."/>
            <person name="Zhao H."/>
            <person name="Song W."/>
            <person name="Zhang M."/>
            <person name="Cui Y."/>
            <person name="Dong X."/>
            <person name="Liu H."/>
            <person name="Ma X."/>
            <person name="Jiao Y."/>
            <person name="Wang B."/>
            <person name="Wei X."/>
            <person name="Stein J.C."/>
            <person name="Glaubitz J.C."/>
            <person name="Lu F."/>
            <person name="Yu G."/>
            <person name="Liang C."/>
            <person name="Fengler K."/>
            <person name="Li B."/>
            <person name="Rafalski A."/>
            <person name="Schnable P.S."/>
            <person name="Ware D.H."/>
            <person name="Buckler E.S."/>
            <person name="Lai J."/>
        </authorList>
    </citation>
    <scope>NUCLEOTIDE SEQUENCE [LARGE SCALE GENOMIC DNA]</scope>
    <source>
        <strain evidence="2">cv. Missouri 17</strain>
        <tissue evidence="1">Seedling</tissue>
    </source>
</reference>
<comment type="caution">
    <text evidence="1">The sequence shown here is derived from an EMBL/GenBank/DDBJ whole genome shotgun (WGS) entry which is preliminary data.</text>
</comment>
<organism evidence="1 2">
    <name type="scientific">Zea mays</name>
    <name type="common">Maize</name>
    <dbReference type="NCBI Taxonomy" id="4577"/>
    <lineage>
        <taxon>Eukaryota</taxon>
        <taxon>Viridiplantae</taxon>
        <taxon>Streptophyta</taxon>
        <taxon>Embryophyta</taxon>
        <taxon>Tracheophyta</taxon>
        <taxon>Spermatophyta</taxon>
        <taxon>Magnoliopsida</taxon>
        <taxon>Liliopsida</taxon>
        <taxon>Poales</taxon>
        <taxon>Poaceae</taxon>
        <taxon>PACMAD clade</taxon>
        <taxon>Panicoideae</taxon>
        <taxon>Andropogonodae</taxon>
        <taxon>Andropogoneae</taxon>
        <taxon>Tripsacinae</taxon>
        <taxon>Zea</taxon>
    </lineage>
</organism>
<dbReference type="EMBL" id="NCVQ01000005">
    <property type="protein sequence ID" value="PWZ26308.1"/>
    <property type="molecule type" value="Genomic_DNA"/>
</dbReference>
<feature type="non-terminal residue" evidence="1">
    <location>
        <position position="1"/>
    </location>
</feature>
<evidence type="ECO:0000313" key="2">
    <source>
        <dbReference type="Proteomes" id="UP000251960"/>
    </source>
</evidence>
<name>A0A3L6F0C8_MAIZE</name>
<gene>
    <name evidence="1" type="ORF">Zm00014a_012360</name>
</gene>
<dbReference type="Proteomes" id="UP000251960">
    <property type="component" value="Chromosome 4"/>
</dbReference>
<sequence>LFFIIKAGPNRLFLAHPRRPKSLCPFDRVSLAHLDRVLSRALLVHVASGDFQF</sequence>